<accession>A0A2N1PPU8</accession>
<organism evidence="2 3">
    <name type="scientific">Candidatus Wallbacteria bacterium HGW-Wallbacteria-1</name>
    <dbReference type="NCBI Taxonomy" id="2013854"/>
    <lineage>
        <taxon>Bacteria</taxon>
        <taxon>Candidatus Walliibacteriota</taxon>
    </lineage>
</organism>
<dbReference type="EMBL" id="PGXC01000006">
    <property type="protein sequence ID" value="PKK90351.1"/>
    <property type="molecule type" value="Genomic_DNA"/>
</dbReference>
<evidence type="ECO:0000313" key="2">
    <source>
        <dbReference type="EMBL" id="PKK90351.1"/>
    </source>
</evidence>
<feature type="coiled-coil region" evidence="1">
    <location>
        <begin position="18"/>
        <end position="61"/>
    </location>
</feature>
<evidence type="ECO:0000313" key="3">
    <source>
        <dbReference type="Proteomes" id="UP000233256"/>
    </source>
</evidence>
<dbReference type="Proteomes" id="UP000233256">
    <property type="component" value="Unassembled WGS sequence"/>
</dbReference>
<dbReference type="AlphaFoldDB" id="A0A2N1PPU8"/>
<protein>
    <submittedName>
        <fullName evidence="2">Uncharacterized protein</fullName>
    </submittedName>
</protein>
<evidence type="ECO:0000256" key="1">
    <source>
        <dbReference type="SAM" id="Coils"/>
    </source>
</evidence>
<comment type="caution">
    <text evidence="2">The sequence shown here is derived from an EMBL/GenBank/DDBJ whole genome shotgun (WGS) entry which is preliminary data.</text>
</comment>
<sequence>MNSNNEKHIDDELTPLDYLEIDRELRQKEIERSKTEEKLENLEYDDELQRLKSELEKKEQQ</sequence>
<name>A0A2N1PPU8_9BACT</name>
<proteinExistence type="predicted"/>
<gene>
    <name evidence="2" type="ORF">CVV64_10335</name>
</gene>
<reference evidence="2 3" key="1">
    <citation type="journal article" date="2017" name="ISME J.">
        <title>Potential for microbial H2 and metal transformations associated with novel bacteria and archaea in deep terrestrial subsurface sediments.</title>
        <authorList>
            <person name="Hernsdorf A.W."/>
            <person name="Amano Y."/>
            <person name="Miyakawa K."/>
            <person name="Ise K."/>
            <person name="Suzuki Y."/>
            <person name="Anantharaman K."/>
            <person name="Probst A."/>
            <person name="Burstein D."/>
            <person name="Thomas B.C."/>
            <person name="Banfield J.F."/>
        </authorList>
    </citation>
    <scope>NUCLEOTIDE SEQUENCE [LARGE SCALE GENOMIC DNA]</scope>
    <source>
        <strain evidence="2">HGW-Wallbacteria-1</strain>
    </source>
</reference>
<keyword evidence="1" id="KW-0175">Coiled coil</keyword>